<feature type="region of interest" description="Disordered" evidence="1">
    <location>
        <begin position="1"/>
        <end position="38"/>
    </location>
</feature>
<evidence type="ECO:0000256" key="1">
    <source>
        <dbReference type="SAM" id="MobiDB-lite"/>
    </source>
</evidence>
<accession>A0ABR3ATN7</accession>
<protein>
    <submittedName>
        <fullName evidence="2">Uncharacterized protein</fullName>
    </submittedName>
</protein>
<dbReference type="EMBL" id="JBCLYO010000015">
    <property type="protein sequence ID" value="KAL0082507.1"/>
    <property type="molecule type" value="Genomic_DNA"/>
</dbReference>
<name>A0ABR3ATN7_PHYBL</name>
<proteinExistence type="predicted"/>
<comment type="caution">
    <text evidence="2">The sequence shown here is derived from an EMBL/GenBank/DDBJ whole genome shotgun (WGS) entry which is preliminary data.</text>
</comment>
<feature type="compositionally biased region" description="Basic and acidic residues" evidence="1">
    <location>
        <begin position="25"/>
        <end position="35"/>
    </location>
</feature>
<evidence type="ECO:0000313" key="2">
    <source>
        <dbReference type="EMBL" id="KAL0082507.1"/>
    </source>
</evidence>
<feature type="compositionally biased region" description="Low complexity" evidence="1">
    <location>
        <begin position="12"/>
        <end position="24"/>
    </location>
</feature>
<sequence length="158" mass="17814">MKKTFNPGTPVAIPSTSTASSIAEASHENNEENSKQAHTLMPKKINKPDGIRVIPTAASNPDNVSFDLPILPSSSTFTISGKEDKPEKLKKKLKNFLDERQKTKSRAQSLWSYIDATNSFDQARFFQENAEQVFAVFYETCVHQIEKIKRKYCCILNT</sequence>
<evidence type="ECO:0000313" key="3">
    <source>
        <dbReference type="Proteomes" id="UP001448207"/>
    </source>
</evidence>
<organism evidence="2 3">
    <name type="scientific">Phycomyces blakesleeanus</name>
    <dbReference type="NCBI Taxonomy" id="4837"/>
    <lineage>
        <taxon>Eukaryota</taxon>
        <taxon>Fungi</taxon>
        <taxon>Fungi incertae sedis</taxon>
        <taxon>Mucoromycota</taxon>
        <taxon>Mucoromycotina</taxon>
        <taxon>Mucoromycetes</taxon>
        <taxon>Mucorales</taxon>
        <taxon>Phycomycetaceae</taxon>
        <taxon>Phycomyces</taxon>
    </lineage>
</organism>
<dbReference type="Proteomes" id="UP001448207">
    <property type="component" value="Unassembled WGS sequence"/>
</dbReference>
<reference evidence="2 3" key="1">
    <citation type="submission" date="2024-04" db="EMBL/GenBank/DDBJ databases">
        <title>Symmetric and asymmetric DNA N6-adenine methylation regulates different biological responses in Mucorales.</title>
        <authorList>
            <consortium name="Lawrence Berkeley National Laboratory"/>
            <person name="Lax C."/>
            <person name="Mondo S.J."/>
            <person name="Osorio-Concepcion M."/>
            <person name="Muszewska A."/>
            <person name="Corrochano-Luque M."/>
            <person name="Gutierrez G."/>
            <person name="Riley R."/>
            <person name="Lipzen A."/>
            <person name="Guo J."/>
            <person name="Hundley H."/>
            <person name="Amirebrahimi M."/>
            <person name="Ng V."/>
            <person name="Lorenzo-Gutierrez D."/>
            <person name="Binder U."/>
            <person name="Yang J."/>
            <person name="Song Y."/>
            <person name="Canovas D."/>
            <person name="Navarro E."/>
            <person name="Freitag M."/>
            <person name="Gabaldon T."/>
            <person name="Grigoriev I.V."/>
            <person name="Corrochano L.M."/>
            <person name="Nicolas F.E."/>
            <person name="Garre V."/>
        </authorList>
    </citation>
    <scope>NUCLEOTIDE SEQUENCE [LARGE SCALE GENOMIC DNA]</scope>
    <source>
        <strain evidence="2 3">L51</strain>
    </source>
</reference>
<keyword evidence="3" id="KW-1185">Reference proteome</keyword>
<gene>
    <name evidence="2" type="ORF">J3Q64DRAFT_1751821</name>
</gene>